<protein>
    <submittedName>
        <fullName evidence="2">Uncharacterized protein</fullName>
    </submittedName>
</protein>
<dbReference type="GO" id="GO:0080044">
    <property type="term" value="F:quercetin 7-O-glucosyltransferase activity"/>
    <property type="evidence" value="ECO:0007669"/>
    <property type="project" value="TreeGrafter"/>
</dbReference>
<organism evidence="2 3">
    <name type="scientific">Carex littledalei</name>
    <dbReference type="NCBI Taxonomy" id="544730"/>
    <lineage>
        <taxon>Eukaryota</taxon>
        <taxon>Viridiplantae</taxon>
        <taxon>Streptophyta</taxon>
        <taxon>Embryophyta</taxon>
        <taxon>Tracheophyta</taxon>
        <taxon>Spermatophyta</taxon>
        <taxon>Magnoliopsida</taxon>
        <taxon>Liliopsida</taxon>
        <taxon>Poales</taxon>
        <taxon>Cyperaceae</taxon>
        <taxon>Cyperoideae</taxon>
        <taxon>Cariceae</taxon>
        <taxon>Carex</taxon>
        <taxon>Carex subgen. Euthyceras</taxon>
    </lineage>
</organism>
<dbReference type="OrthoDB" id="5835829at2759"/>
<comment type="caution">
    <text evidence="2">The sequence shown here is derived from an EMBL/GenBank/DDBJ whole genome shotgun (WGS) entry which is preliminary data.</text>
</comment>
<evidence type="ECO:0000256" key="1">
    <source>
        <dbReference type="ARBA" id="ARBA00009995"/>
    </source>
</evidence>
<dbReference type="PANTHER" id="PTHR11926:SF1366">
    <property type="entry name" value="GLYCOSYLTRANSFERASE"/>
    <property type="match status" value="1"/>
</dbReference>
<keyword evidence="3" id="KW-1185">Reference proteome</keyword>
<dbReference type="AlphaFoldDB" id="A0A833VTP5"/>
<comment type="similarity">
    <text evidence="1">Belongs to the UDP-glycosyltransferase family.</text>
</comment>
<gene>
    <name evidence="2" type="ORF">FCM35_KLT01140</name>
</gene>
<evidence type="ECO:0000313" key="2">
    <source>
        <dbReference type="EMBL" id="KAF3333449.1"/>
    </source>
</evidence>
<dbReference type="PANTHER" id="PTHR11926">
    <property type="entry name" value="GLUCOSYL/GLUCURONOSYL TRANSFERASES"/>
    <property type="match status" value="1"/>
</dbReference>
<dbReference type="GO" id="GO:0080043">
    <property type="term" value="F:quercetin 3-O-glucosyltransferase activity"/>
    <property type="evidence" value="ECO:0007669"/>
    <property type="project" value="TreeGrafter"/>
</dbReference>
<dbReference type="Gene3D" id="3.40.50.2000">
    <property type="entry name" value="Glycogen Phosphorylase B"/>
    <property type="match status" value="1"/>
</dbReference>
<name>A0A833VTP5_9POAL</name>
<reference evidence="2" key="1">
    <citation type="submission" date="2020-01" db="EMBL/GenBank/DDBJ databases">
        <title>Genome sequence of Kobresia littledalei, the first chromosome-level genome in the family Cyperaceae.</title>
        <authorList>
            <person name="Qu G."/>
        </authorList>
    </citation>
    <scope>NUCLEOTIDE SEQUENCE</scope>
    <source>
        <strain evidence="2">C.B.Clarke</strain>
        <tissue evidence="2">Leaf</tissue>
    </source>
</reference>
<dbReference type="SUPFAM" id="SSF53756">
    <property type="entry name" value="UDP-Glycosyltransferase/glycogen phosphorylase"/>
    <property type="match status" value="1"/>
</dbReference>
<proteinExistence type="inferred from homology"/>
<accession>A0A833VTP5</accession>
<dbReference type="Proteomes" id="UP000623129">
    <property type="component" value="Unassembled WGS sequence"/>
</dbReference>
<evidence type="ECO:0000313" key="3">
    <source>
        <dbReference type="Proteomes" id="UP000623129"/>
    </source>
</evidence>
<dbReference type="EMBL" id="SWLB01000010">
    <property type="protein sequence ID" value="KAF3333449.1"/>
    <property type="molecule type" value="Genomic_DNA"/>
</dbReference>
<sequence length="304" mass="34340">MAMASTILQDQHFLFVIILGQGHISPGQSFAKRLARATGARVTFSTAVSNHRLMFPSLTSPDQEINDGPITYIPYSDGYDHGLKLFVDDIIDYNEKFNRVGRATFSSILDNLAARGRPVTCIIYSMQMYWVKDLALERGIPTAFYWVQPAGMLAVYYHYLHGYRDLITAHADDPSFVVNLPHLPQMRLKDLPTFFTNSTDKNLKAIFETFLLTVESSLKPGIDGTKPMLLINTFEDLEHEALKCIKEAKVLSIGPDIPLTVPDRNEISKSANRDLFRADEKGIKFVGKLQFILMNDQIYLSNIK</sequence>